<dbReference type="PANTHER" id="PTHR34825">
    <property type="entry name" value="CONSERVED PROTEIN, WITH A WEAK D-GALACTARATE DEHYDRATASE/ALTRONATE HYDROLASE DOMAIN"/>
    <property type="match status" value="1"/>
</dbReference>
<reference evidence="2 3" key="1">
    <citation type="journal article" date="2021" name="Sci. Rep.">
        <title>The distribution of antibiotic resistance genes in chicken gut microbiota commensals.</title>
        <authorList>
            <person name="Juricova H."/>
            <person name="Matiasovicova J."/>
            <person name="Kubasova T."/>
            <person name="Cejkova D."/>
            <person name="Rychlik I."/>
        </authorList>
    </citation>
    <scope>NUCLEOTIDE SEQUENCE [LARGE SCALE GENOMIC DNA]</scope>
    <source>
        <strain evidence="2 3">An772</strain>
    </source>
</reference>
<name>A0ABS2E474_9BACT</name>
<feature type="domain" description="AAA-ATPase-like" evidence="1">
    <location>
        <begin position="6"/>
        <end position="202"/>
    </location>
</feature>
<protein>
    <submittedName>
        <fullName evidence="2">AAA family ATPase</fullName>
    </submittedName>
</protein>
<dbReference type="PANTHER" id="PTHR34825:SF1">
    <property type="entry name" value="AAA-ATPASE-LIKE DOMAIN-CONTAINING PROTEIN"/>
    <property type="match status" value="1"/>
</dbReference>
<organism evidence="2 3">
    <name type="scientific">Mediterranea massiliensis</name>
    <dbReference type="NCBI Taxonomy" id="1841865"/>
    <lineage>
        <taxon>Bacteria</taxon>
        <taxon>Pseudomonadati</taxon>
        <taxon>Bacteroidota</taxon>
        <taxon>Bacteroidia</taxon>
        <taxon>Bacteroidales</taxon>
        <taxon>Bacteroidaceae</taxon>
        <taxon>Mediterranea</taxon>
    </lineage>
</organism>
<dbReference type="RefSeq" id="WP_205096557.1">
    <property type="nucleotide sequence ID" value="NZ_JACLYZ010000067.1"/>
</dbReference>
<dbReference type="Proteomes" id="UP000766986">
    <property type="component" value="Unassembled WGS sequence"/>
</dbReference>
<dbReference type="Pfam" id="PF09820">
    <property type="entry name" value="AAA-ATPase_like"/>
    <property type="match status" value="1"/>
</dbReference>
<evidence type="ECO:0000313" key="3">
    <source>
        <dbReference type="Proteomes" id="UP000766986"/>
    </source>
</evidence>
<comment type="caution">
    <text evidence="2">The sequence shown here is derived from an EMBL/GenBank/DDBJ whole genome shotgun (WGS) entry which is preliminary data.</text>
</comment>
<evidence type="ECO:0000259" key="1">
    <source>
        <dbReference type="Pfam" id="PF09820"/>
    </source>
</evidence>
<evidence type="ECO:0000313" key="2">
    <source>
        <dbReference type="EMBL" id="MBM6736404.1"/>
    </source>
</evidence>
<proteinExistence type="predicted"/>
<feature type="non-terminal residue" evidence="2">
    <location>
        <position position="308"/>
    </location>
</feature>
<gene>
    <name evidence="2" type="ORF">H7U35_14495</name>
</gene>
<dbReference type="EMBL" id="JACLYZ010000067">
    <property type="protein sequence ID" value="MBM6736404.1"/>
    <property type="molecule type" value="Genomic_DNA"/>
</dbReference>
<accession>A0ABS2E474</accession>
<sequence length="308" mass="35761">MSKIYPVGIQSFEEIRKGGYCYVDKTDLIYQLVKTGKYYFLSRPRRFGKSLLISTLEAYFLGKKELFKGLAMEGLEKDWTTYPVLHLDLNARKYVDASSLNAILNQHLESWEAIYGDEKKDRAPEERFAWLIEKACRTTGRNVVVLVDEYDKPMLQAIGNEPLLTDYRNTLKAFYGVLKSCDKYLRFALLTGVTKFSKVSVFSDLNNLMDISLSNRFANICGITENELYRDLEEDIRLLAEANGMNETEARQTLKEWYDGYHFAENTEDIYNPFSLLNTLAEMKFGSYWFETGTPTFLVELLQRSKYD</sequence>
<keyword evidence="3" id="KW-1185">Reference proteome</keyword>
<dbReference type="InterPro" id="IPR018631">
    <property type="entry name" value="AAA-ATPase-like_dom"/>
</dbReference>